<dbReference type="EMBL" id="KK536593">
    <property type="protein sequence ID" value="KFP29587.1"/>
    <property type="molecule type" value="Genomic_DNA"/>
</dbReference>
<dbReference type="AlphaFoldDB" id="A0A091JWS0"/>
<gene>
    <name evidence="1" type="ORF">N325_07161</name>
</gene>
<protein>
    <submittedName>
        <fullName evidence="1">Uncharacterized protein</fullName>
    </submittedName>
</protein>
<dbReference type="Proteomes" id="UP000053615">
    <property type="component" value="Unassembled WGS sequence"/>
</dbReference>
<evidence type="ECO:0000313" key="1">
    <source>
        <dbReference type="EMBL" id="KFP29587.1"/>
    </source>
</evidence>
<keyword evidence="2" id="KW-1185">Reference proteome</keyword>
<feature type="non-terminal residue" evidence="1">
    <location>
        <position position="1"/>
    </location>
</feature>
<feature type="non-terminal residue" evidence="1">
    <location>
        <position position="113"/>
    </location>
</feature>
<evidence type="ECO:0000313" key="2">
    <source>
        <dbReference type="Proteomes" id="UP000053615"/>
    </source>
</evidence>
<accession>A0A091JWS0</accession>
<sequence length="113" mass="12638">ILLYPAFEGALVNSYSLLHGRSNLQRRFLCEGPFHSSRFPQQQLSILSTRQQRLISQVPAERAHSGRVSSTKGTHWAEPVAAAADEVNVSCGRSPHKKELVCLFMVQATYQIM</sequence>
<organism evidence="1 2">
    <name type="scientific">Colius striatus</name>
    <name type="common">Speckled mousebird</name>
    <dbReference type="NCBI Taxonomy" id="57412"/>
    <lineage>
        <taxon>Eukaryota</taxon>
        <taxon>Metazoa</taxon>
        <taxon>Chordata</taxon>
        <taxon>Craniata</taxon>
        <taxon>Vertebrata</taxon>
        <taxon>Euteleostomi</taxon>
        <taxon>Archelosauria</taxon>
        <taxon>Archosauria</taxon>
        <taxon>Dinosauria</taxon>
        <taxon>Saurischia</taxon>
        <taxon>Theropoda</taxon>
        <taxon>Coelurosauria</taxon>
        <taxon>Aves</taxon>
        <taxon>Neognathae</taxon>
        <taxon>Neoaves</taxon>
        <taxon>Telluraves</taxon>
        <taxon>Coraciimorphae</taxon>
        <taxon>Coliiformes</taxon>
        <taxon>Coliidae</taxon>
        <taxon>Colius</taxon>
    </lineage>
</organism>
<reference evidence="1 2" key="1">
    <citation type="submission" date="2014-04" db="EMBL/GenBank/DDBJ databases">
        <title>Genome evolution of avian class.</title>
        <authorList>
            <person name="Zhang G."/>
            <person name="Li C."/>
        </authorList>
    </citation>
    <scope>NUCLEOTIDE SEQUENCE [LARGE SCALE GENOMIC DNA]</scope>
    <source>
        <strain evidence="1">BGI_N325</strain>
    </source>
</reference>
<name>A0A091JWS0_COLST</name>
<proteinExistence type="predicted"/>